<feature type="chain" id="PRO_5019000762" description="Outer membrane protein beta-barrel domain-containing protein" evidence="1">
    <location>
        <begin position="19"/>
        <end position="110"/>
    </location>
</feature>
<organism evidence="2 3">
    <name type="scientific">Fibrisoma montanum</name>
    <dbReference type="NCBI Taxonomy" id="2305895"/>
    <lineage>
        <taxon>Bacteria</taxon>
        <taxon>Pseudomonadati</taxon>
        <taxon>Bacteroidota</taxon>
        <taxon>Cytophagia</taxon>
        <taxon>Cytophagales</taxon>
        <taxon>Spirosomataceae</taxon>
        <taxon>Fibrisoma</taxon>
    </lineage>
</organism>
<accession>A0A418M0F7</accession>
<gene>
    <name evidence="2" type="ORF">DYU11_26125</name>
</gene>
<proteinExistence type="predicted"/>
<evidence type="ECO:0008006" key="4">
    <source>
        <dbReference type="Google" id="ProtNLM"/>
    </source>
</evidence>
<name>A0A418M0F7_9BACT</name>
<sequence>MKNFLLAVCLLLSLTGWAQSPTTNSWIEPGQLQIGLGASAGYGNRIGGYLRATPYAKYFIRKGWAIGAEGRYNYNGPDGNQYVGAGLFTQYHFLRTSTFSLFGQAGYYYG</sequence>
<evidence type="ECO:0000313" key="3">
    <source>
        <dbReference type="Proteomes" id="UP000283523"/>
    </source>
</evidence>
<keyword evidence="1" id="KW-0732">Signal</keyword>
<comment type="caution">
    <text evidence="2">The sequence shown here is derived from an EMBL/GenBank/DDBJ whole genome shotgun (WGS) entry which is preliminary data.</text>
</comment>
<reference evidence="2 3" key="1">
    <citation type="submission" date="2018-08" db="EMBL/GenBank/DDBJ databases">
        <title>Fibrisoma montanum sp. nov., isolated from Danxia mountain soil.</title>
        <authorList>
            <person name="Huang Y."/>
        </authorList>
    </citation>
    <scope>NUCLEOTIDE SEQUENCE [LARGE SCALE GENOMIC DNA]</scope>
    <source>
        <strain evidence="2 3">HYT19</strain>
    </source>
</reference>
<dbReference type="RefSeq" id="WP_119670691.1">
    <property type="nucleotide sequence ID" value="NZ_QXED01000009.1"/>
</dbReference>
<dbReference type="OrthoDB" id="948029at2"/>
<dbReference type="EMBL" id="QXED01000009">
    <property type="protein sequence ID" value="RIV18979.1"/>
    <property type="molecule type" value="Genomic_DNA"/>
</dbReference>
<keyword evidence="3" id="KW-1185">Reference proteome</keyword>
<protein>
    <recommendedName>
        <fullName evidence="4">Outer membrane protein beta-barrel domain-containing protein</fullName>
    </recommendedName>
</protein>
<evidence type="ECO:0000256" key="1">
    <source>
        <dbReference type="SAM" id="SignalP"/>
    </source>
</evidence>
<feature type="signal peptide" evidence="1">
    <location>
        <begin position="1"/>
        <end position="18"/>
    </location>
</feature>
<dbReference type="Proteomes" id="UP000283523">
    <property type="component" value="Unassembled WGS sequence"/>
</dbReference>
<evidence type="ECO:0000313" key="2">
    <source>
        <dbReference type="EMBL" id="RIV18979.1"/>
    </source>
</evidence>
<dbReference type="AlphaFoldDB" id="A0A418M0F7"/>